<dbReference type="RefSeq" id="WP_268609032.1">
    <property type="nucleotide sequence ID" value="NZ_CP113797.1"/>
</dbReference>
<reference evidence="2" key="1">
    <citation type="submission" date="2022-12" db="EMBL/GenBank/DDBJ databases">
        <title>Polyphasic identification of a Novel Hot-Spring Cyanobacterium Ocullathermofonsia sinensis gen nov. sp. nov. and Genomic Insights on its Adaptations to the Thermal Habitat.</title>
        <authorList>
            <person name="Daroch M."/>
            <person name="Tang J."/>
            <person name="Jiang Y."/>
        </authorList>
    </citation>
    <scope>NUCLEOTIDE SEQUENCE</scope>
    <source>
        <strain evidence="2">PKUAC-SCTA174</strain>
    </source>
</reference>
<proteinExistence type="predicted"/>
<evidence type="ECO:0000256" key="1">
    <source>
        <dbReference type="SAM" id="Phobius"/>
    </source>
</evidence>
<evidence type="ECO:0000313" key="3">
    <source>
        <dbReference type="Proteomes" id="UP001163152"/>
    </source>
</evidence>
<keyword evidence="1" id="KW-1133">Transmembrane helix</keyword>
<sequence>MDWIVLIAALIVMFLVLGFVGQAIKSAISTAILIAILLLVLQVVFGISPTELWQEISNVGQSLWRNLPRGFNYR</sequence>
<name>A0A9E9C989_9CYAN</name>
<evidence type="ECO:0000313" key="2">
    <source>
        <dbReference type="EMBL" id="WAL59282.1"/>
    </source>
</evidence>
<keyword evidence="3" id="KW-1185">Reference proteome</keyword>
<accession>A0A9E9C989</accession>
<dbReference type="Proteomes" id="UP001163152">
    <property type="component" value="Chromosome"/>
</dbReference>
<keyword evidence="1" id="KW-0812">Transmembrane</keyword>
<dbReference type="EMBL" id="CP113797">
    <property type="protein sequence ID" value="WAL59282.1"/>
    <property type="molecule type" value="Genomic_DNA"/>
</dbReference>
<gene>
    <name evidence="2" type="ORF">OXH18_19205</name>
</gene>
<dbReference type="KEGG" id="tsin:OXH18_19205"/>
<feature type="transmembrane region" description="Helical" evidence="1">
    <location>
        <begin position="28"/>
        <end position="47"/>
    </location>
</feature>
<dbReference type="AlphaFoldDB" id="A0A9E9C989"/>
<organism evidence="2 3">
    <name type="scientific">Thermocoleostomius sinensis A174</name>
    <dbReference type="NCBI Taxonomy" id="2016057"/>
    <lineage>
        <taxon>Bacteria</taxon>
        <taxon>Bacillati</taxon>
        <taxon>Cyanobacteriota</taxon>
        <taxon>Cyanophyceae</taxon>
        <taxon>Oculatellales</taxon>
        <taxon>Oculatellaceae</taxon>
        <taxon>Thermocoleostomius</taxon>
    </lineage>
</organism>
<protein>
    <submittedName>
        <fullName evidence="2">Uncharacterized protein</fullName>
    </submittedName>
</protein>
<keyword evidence="1" id="KW-0472">Membrane</keyword>